<dbReference type="GO" id="GO:0008270">
    <property type="term" value="F:zinc ion binding"/>
    <property type="evidence" value="ECO:0007669"/>
    <property type="project" value="InterPro"/>
</dbReference>
<dbReference type="PROSITE" id="PS50048">
    <property type="entry name" value="ZN2_CY6_FUNGAL_2"/>
    <property type="match status" value="1"/>
</dbReference>
<feature type="region of interest" description="Disordered" evidence="11">
    <location>
        <begin position="311"/>
        <end position="351"/>
    </location>
</feature>
<dbReference type="PROSITE" id="PS00463">
    <property type="entry name" value="ZN2_CY6_FUNGAL_1"/>
    <property type="match status" value="1"/>
</dbReference>
<keyword evidence="8" id="KW-0539">Nucleus</keyword>
<evidence type="ECO:0000256" key="4">
    <source>
        <dbReference type="ARBA" id="ARBA00022833"/>
    </source>
</evidence>
<dbReference type="InterPro" id="IPR050335">
    <property type="entry name" value="ERT1_acuK_gluconeogen_tf"/>
</dbReference>
<dbReference type="EMBL" id="KV454017">
    <property type="protein sequence ID" value="ODV93954.1"/>
    <property type="molecule type" value="Genomic_DNA"/>
</dbReference>
<evidence type="ECO:0000259" key="12">
    <source>
        <dbReference type="PROSITE" id="PS50048"/>
    </source>
</evidence>
<organism evidence="13 14">
    <name type="scientific">Pachysolen tannophilus NRRL Y-2460</name>
    <dbReference type="NCBI Taxonomy" id="669874"/>
    <lineage>
        <taxon>Eukaryota</taxon>
        <taxon>Fungi</taxon>
        <taxon>Dikarya</taxon>
        <taxon>Ascomycota</taxon>
        <taxon>Saccharomycotina</taxon>
        <taxon>Pichiomycetes</taxon>
        <taxon>Pachysolenaceae</taxon>
        <taxon>Pachysolen</taxon>
    </lineage>
</organism>
<dbReference type="GO" id="GO:0000977">
    <property type="term" value="F:RNA polymerase II transcription regulatory region sequence-specific DNA binding"/>
    <property type="evidence" value="ECO:0007669"/>
    <property type="project" value="TreeGrafter"/>
</dbReference>
<keyword evidence="7" id="KW-0804">Transcription</keyword>
<dbReference type="PANTHER" id="PTHR47659">
    <property type="entry name" value="ZN(II)2CYS6 TRANSCRIPTION FACTOR (EUROFUNG)-RELATED"/>
    <property type="match status" value="1"/>
</dbReference>
<evidence type="ECO:0000313" key="14">
    <source>
        <dbReference type="Proteomes" id="UP000094236"/>
    </source>
</evidence>
<dbReference type="PANTHER" id="PTHR47659:SF8">
    <property type="entry name" value="GLUCOSE STARVATION MODULATOR PROTEIN 1"/>
    <property type="match status" value="1"/>
</dbReference>
<evidence type="ECO:0000256" key="10">
    <source>
        <dbReference type="ARBA" id="ARBA00039294"/>
    </source>
</evidence>
<sequence length="667" mass="74330">MTKKLPPEVKKQRKPISRACKFCHSKHLQCDQGRPCKNCAKRGLESVCEDVERKKAKYLVAAERQRKKQDQQVQAVQLELGAELEQQADAGLATMPSTHKKRKKNSTAKKKTTTTTTVINDTSDNSQNQAQADFATYTQENLEKSESPPVGGDGRPIPINLGIQGTQTTLSNKSVTPVYSDSHNNGNNDSIRKDVNSADTAFVGNRILSIHNSPVAPNNVMYSDMTSGFIGSNIGNSPGQNQGKAQQHMFFKKSSSSNATNMNPRFDPSTQIHPHPHSDSSHVQAEVIITKPAIQAPKTNSTNKASSLSAYYSSKESSPEDEGEFPLIQPHYQHHPNFASSSVPPPGEIQANNTTDINLLFSGNYNTGLDDSKTKFISSMANDEYAQLTTLITTNPSSPSDFFDIDVNERAYIQLGDNNTYSSSANIENQNHLASVPATNENNIPTTRADITIPNYTQEEDDYMSPLILRHIIKTADDIYLTNIVKSYQYPKAYHALIRYLKLRFNRAQLINIATSMSKYRPSFISATKSLYENDLIFTERSLQRSLLEYENLISMSASPTIIWRRTSEIVAITNEFLTLTGYSRVNLLSKRTFIVELMDDESAIRYFKLFSDIAFGDLNATVLTDCILKKANPSDGFLKCACVWTIKRDVFDIPMLVVGQFLPVLQ</sequence>
<evidence type="ECO:0000256" key="7">
    <source>
        <dbReference type="ARBA" id="ARBA00023163"/>
    </source>
</evidence>
<dbReference type="AlphaFoldDB" id="A0A1E4TQD0"/>
<dbReference type="CDD" id="cd00067">
    <property type="entry name" value="GAL4"/>
    <property type="match status" value="1"/>
</dbReference>
<dbReference type="Gene3D" id="4.10.240.10">
    <property type="entry name" value="Zn(2)-C6 fungal-type DNA-binding domain"/>
    <property type="match status" value="1"/>
</dbReference>
<feature type="region of interest" description="Disordered" evidence="11">
    <location>
        <begin position="173"/>
        <end position="193"/>
    </location>
</feature>
<feature type="region of interest" description="Disordered" evidence="11">
    <location>
        <begin position="254"/>
        <end position="282"/>
    </location>
</feature>
<dbReference type="GO" id="GO:0005634">
    <property type="term" value="C:nucleus"/>
    <property type="evidence" value="ECO:0007669"/>
    <property type="project" value="UniProtKB-SubCell"/>
</dbReference>
<reference evidence="14" key="1">
    <citation type="submission" date="2016-05" db="EMBL/GenBank/DDBJ databases">
        <title>Comparative genomics of biotechnologically important yeasts.</title>
        <authorList>
            <consortium name="DOE Joint Genome Institute"/>
            <person name="Riley R."/>
            <person name="Haridas S."/>
            <person name="Wolfe K.H."/>
            <person name="Lopes M.R."/>
            <person name="Hittinger C.T."/>
            <person name="Goker M."/>
            <person name="Salamov A."/>
            <person name="Wisecaver J."/>
            <person name="Long T.M."/>
            <person name="Aerts A.L."/>
            <person name="Barry K."/>
            <person name="Choi C."/>
            <person name="Clum A."/>
            <person name="Coughlan A.Y."/>
            <person name="Deshpande S."/>
            <person name="Douglass A.P."/>
            <person name="Hanson S.J."/>
            <person name="Klenk H.-P."/>
            <person name="Labutti K."/>
            <person name="Lapidus A."/>
            <person name="Lindquist E."/>
            <person name="Lipzen A."/>
            <person name="Meier-Kolthoff J.P."/>
            <person name="Ohm R.A."/>
            <person name="Otillar R.P."/>
            <person name="Pangilinan J."/>
            <person name="Peng Y."/>
            <person name="Rokas A."/>
            <person name="Rosa C.A."/>
            <person name="Scheuner C."/>
            <person name="Sibirny A.A."/>
            <person name="Slot J.C."/>
            <person name="Stielow J.B."/>
            <person name="Sun H."/>
            <person name="Kurtzman C.P."/>
            <person name="Blackwell M."/>
            <person name="Grigoriev I.V."/>
            <person name="Jeffries T.W."/>
        </authorList>
    </citation>
    <scope>NUCLEOTIDE SEQUENCE [LARGE SCALE GENOMIC DNA]</scope>
    <source>
        <strain evidence="14">NRRL Y-2460</strain>
    </source>
</reference>
<evidence type="ECO:0000313" key="13">
    <source>
        <dbReference type="EMBL" id="ODV93954.1"/>
    </source>
</evidence>
<feature type="domain" description="Zn(2)-C6 fungal-type" evidence="12">
    <location>
        <begin position="19"/>
        <end position="48"/>
    </location>
</feature>
<feature type="compositionally biased region" description="Polar residues" evidence="11">
    <location>
        <begin position="254"/>
        <end position="272"/>
    </location>
</feature>
<evidence type="ECO:0000256" key="3">
    <source>
        <dbReference type="ARBA" id="ARBA00022723"/>
    </source>
</evidence>
<evidence type="ECO:0000256" key="5">
    <source>
        <dbReference type="ARBA" id="ARBA00023015"/>
    </source>
</evidence>
<feature type="region of interest" description="Disordered" evidence="11">
    <location>
        <begin position="91"/>
        <end position="129"/>
    </location>
</feature>
<dbReference type="GO" id="GO:0009267">
    <property type="term" value="P:cellular response to starvation"/>
    <property type="evidence" value="ECO:0007669"/>
    <property type="project" value="TreeGrafter"/>
</dbReference>
<protein>
    <recommendedName>
        <fullName evidence="10">Glucose starvation modulator protein 1</fullName>
    </recommendedName>
</protein>
<keyword evidence="5" id="KW-0805">Transcription regulation</keyword>
<keyword evidence="4" id="KW-0862">Zinc</keyword>
<dbReference type="Pfam" id="PF24990">
    <property type="entry name" value="PAS_13"/>
    <property type="match status" value="2"/>
</dbReference>
<evidence type="ECO:0000256" key="8">
    <source>
        <dbReference type="ARBA" id="ARBA00023242"/>
    </source>
</evidence>
<evidence type="ECO:0000256" key="9">
    <source>
        <dbReference type="ARBA" id="ARBA00037336"/>
    </source>
</evidence>
<evidence type="ECO:0000256" key="6">
    <source>
        <dbReference type="ARBA" id="ARBA00023125"/>
    </source>
</evidence>
<feature type="compositionally biased region" description="Polar residues" evidence="11">
    <location>
        <begin position="118"/>
        <end position="129"/>
    </location>
</feature>
<dbReference type="Proteomes" id="UP000094236">
    <property type="component" value="Unassembled WGS sequence"/>
</dbReference>
<dbReference type="GO" id="GO:0000981">
    <property type="term" value="F:DNA-binding transcription factor activity, RNA polymerase II-specific"/>
    <property type="evidence" value="ECO:0007669"/>
    <property type="project" value="InterPro"/>
</dbReference>
<dbReference type="Pfam" id="PF00172">
    <property type="entry name" value="Zn_clus"/>
    <property type="match status" value="1"/>
</dbReference>
<evidence type="ECO:0000256" key="2">
    <source>
        <dbReference type="ARBA" id="ARBA00010855"/>
    </source>
</evidence>
<feature type="compositionally biased region" description="Polar residues" evidence="11">
    <location>
        <begin position="173"/>
        <end position="189"/>
    </location>
</feature>
<gene>
    <name evidence="13" type="ORF">PACTADRAFT_51697</name>
</gene>
<dbReference type="STRING" id="669874.A0A1E4TQD0"/>
<proteinExistence type="inferred from homology"/>
<dbReference type="InterPro" id="IPR036864">
    <property type="entry name" value="Zn2-C6_fun-type_DNA-bd_sf"/>
</dbReference>
<keyword evidence="3" id="KW-0479">Metal-binding</keyword>
<feature type="compositionally biased region" description="Basic residues" evidence="11">
    <location>
        <begin position="98"/>
        <end position="112"/>
    </location>
</feature>
<evidence type="ECO:0000256" key="11">
    <source>
        <dbReference type="SAM" id="MobiDB-lite"/>
    </source>
</evidence>
<dbReference type="InterPro" id="IPR056751">
    <property type="entry name" value="PAS_13"/>
</dbReference>
<dbReference type="OrthoDB" id="2538135at2759"/>
<dbReference type="SUPFAM" id="SSF57701">
    <property type="entry name" value="Zn2/Cys6 DNA-binding domain"/>
    <property type="match status" value="1"/>
</dbReference>
<dbReference type="SMART" id="SM00066">
    <property type="entry name" value="GAL4"/>
    <property type="match status" value="1"/>
</dbReference>
<keyword evidence="6" id="KW-0238">DNA-binding</keyword>
<accession>A0A1E4TQD0</accession>
<comment type="subcellular location">
    <subcellularLocation>
        <location evidence="1">Nucleus</location>
    </subcellularLocation>
</comment>
<comment type="similarity">
    <text evidence="2">Belongs to the ERT1/acuK family.</text>
</comment>
<name>A0A1E4TQD0_PACTA</name>
<dbReference type="InterPro" id="IPR001138">
    <property type="entry name" value="Zn2Cys6_DnaBD"/>
</dbReference>
<evidence type="ECO:0000256" key="1">
    <source>
        <dbReference type="ARBA" id="ARBA00004123"/>
    </source>
</evidence>
<comment type="function">
    <text evidence="9">Transcription factor which regulates nonfermentable carbon utilization.</text>
</comment>
<keyword evidence="14" id="KW-1185">Reference proteome</keyword>